<protein>
    <submittedName>
        <fullName evidence="2">Uncharacterized protein</fullName>
    </submittedName>
</protein>
<proteinExistence type="predicted"/>
<dbReference type="PROSITE" id="PS51257">
    <property type="entry name" value="PROKAR_LIPOPROTEIN"/>
    <property type="match status" value="1"/>
</dbReference>
<feature type="transmembrane region" description="Helical" evidence="1">
    <location>
        <begin position="139"/>
        <end position="162"/>
    </location>
</feature>
<comment type="caution">
    <text evidence="2">The sequence shown here is derived from an EMBL/GenBank/DDBJ whole genome shotgun (WGS) entry which is preliminary data.</text>
</comment>
<sequence length="193" mass="20730">MARRIALGLLVVVLTVLCGCSSGPKLEYDGRTYTLKHEEDGIYFFQSGAREISVDKSGADGFTLVVEGETYRITESGDRLRIAYPSGKVIEGRWNGDELAGVESSTSSAIVAQDVELLGLAFQANGLNGEEETKRSSEILPVLILAGTGLACLMAPALRACIGIGRRKRKEKSIVRAIGFLLLALALLKLIWG</sequence>
<reference evidence="2" key="1">
    <citation type="submission" date="2020-08" db="EMBL/GenBank/DDBJ databases">
        <title>Genome public.</title>
        <authorList>
            <person name="Liu C."/>
            <person name="Sun Q."/>
        </authorList>
    </citation>
    <scope>NUCLEOTIDE SEQUENCE</scope>
    <source>
        <strain evidence="2">NSJ-53</strain>
    </source>
</reference>
<evidence type="ECO:0000313" key="3">
    <source>
        <dbReference type="Proteomes" id="UP000623172"/>
    </source>
</evidence>
<accession>A0A926D6M5</accession>
<name>A0A926D6M5_9FIRM</name>
<dbReference type="EMBL" id="JACRSR010000005">
    <property type="protein sequence ID" value="MBC8532226.1"/>
    <property type="molecule type" value="Genomic_DNA"/>
</dbReference>
<keyword evidence="1" id="KW-1133">Transmembrane helix</keyword>
<gene>
    <name evidence="2" type="ORF">H8696_10255</name>
</gene>
<evidence type="ECO:0000313" key="2">
    <source>
        <dbReference type="EMBL" id="MBC8532226.1"/>
    </source>
</evidence>
<feature type="transmembrane region" description="Helical" evidence="1">
    <location>
        <begin position="174"/>
        <end position="192"/>
    </location>
</feature>
<dbReference type="RefSeq" id="WP_249317341.1">
    <property type="nucleotide sequence ID" value="NZ_JACRSR010000005.1"/>
</dbReference>
<dbReference type="Proteomes" id="UP000623172">
    <property type="component" value="Unassembled WGS sequence"/>
</dbReference>
<keyword evidence="1" id="KW-0812">Transmembrane</keyword>
<keyword evidence="1" id="KW-0472">Membrane</keyword>
<evidence type="ECO:0000256" key="1">
    <source>
        <dbReference type="SAM" id="Phobius"/>
    </source>
</evidence>
<keyword evidence="3" id="KW-1185">Reference proteome</keyword>
<organism evidence="2 3">
    <name type="scientific">Gehongia tenuis</name>
    <dbReference type="NCBI Taxonomy" id="2763655"/>
    <lineage>
        <taxon>Bacteria</taxon>
        <taxon>Bacillati</taxon>
        <taxon>Bacillota</taxon>
        <taxon>Clostridia</taxon>
        <taxon>Christensenellales</taxon>
        <taxon>Christensenellaceae</taxon>
        <taxon>Gehongia</taxon>
    </lineage>
</organism>
<dbReference type="AlphaFoldDB" id="A0A926D6M5"/>